<protein>
    <submittedName>
        <fullName evidence="1">Uncharacterized protein</fullName>
    </submittedName>
</protein>
<comment type="caution">
    <text evidence="1">The sequence shown here is derived from an EMBL/GenBank/DDBJ whole genome shotgun (WGS) entry which is preliminary data.</text>
</comment>
<evidence type="ECO:0000313" key="2">
    <source>
        <dbReference type="Proteomes" id="UP001372834"/>
    </source>
</evidence>
<sequence length="138" mass="15942">MLNRVDVYKPVPSTSPTFHIELYLNYRRNHCSNRYDTRYNGKVQGLIVQTAHTNSDDDYDDDDDDDGDDDCETKWNRRTICRVPPLHVGFGCFGSVQRLLTVSHASLTLRESVKMIKALLVFSDFLSFLEENSTLDKF</sequence>
<dbReference type="AlphaFoldDB" id="A0AAN8NTT1"/>
<proteinExistence type="predicted"/>
<reference evidence="1 2" key="1">
    <citation type="submission" date="2023-10" db="EMBL/GenBank/DDBJ databases">
        <title>Genomes of two closely related lineages of the louse Polyplax serrata with different host specificities.</title>
        <authorList>
            <person name="Martinu J."/>
            <person name="Tarabai H."/>
            <person name="Stefka J."/>
            <person name="Hypsa V."/>
        </authorList>
    </citation>
    <scope>NUCLEOTIDE SEQUENCE [LARGE SCALE GENOMIC DNA]</scope>
    <source>
        <strain evidence="1">HR10_N</strain>
    </source>
</reference>
<evidence type="ECO:0000313" key="1">
    <source>
        <dbReference type="EMBL" id="KAK6622710.1"/>
    </source>
</evidence>
<dbReference type="Proteomes" id="UP001372834">
    <property type="component" value="Unassembled WGS sequence"/>
</dbReference>
<name>A0AAN8NTT1_POLSC</name>
<dbReference type="EMBL" id="JAWJWE010000038">
    <property type="protein sequence ID" value="KAK6622710.1"/>
    <property type="molecule type" value="Genomic_DNA"/>
</dbReference>
<gene>
    <name evidence="1" type="ORF">RUM43_008553</name>
</gene>
<organism evidence="1 2">
    <name type="scientific">Polyplax serrata</name>
    <name type="common">Common mouse louse</name>
    <dbReference type="NCBI Taxonomy" id="468196"/>
    <lineage>
        <taxon>Eukaryota</taxon>
        <taxon>Metazoa</taxon>
        <taxon>Ecdysozoa</taxon>
        <taxon>Arthropoda</taxon>
        <taxon>Hexapoda</taxon>
        <taxon>Insecta</taxon>
        <taxon>Pterygota</taxon>
        <taxon>Neoptera</taxon>
        <taxon>Paraneoptera</taxon>
        <taxon>Psocodea</taxon>
        <taxon>Troctomorpha</taxon>
        <taxon>Phthiraptera</taxon>
        <taxon>Anoplura</taxon>
        <taxon>Polyplacidae</taxon>
        <taxon>Polyplax</taxon>
    </lineage>
</organism>
<accession>A0AAN8NTT1</accession>